<dbReference type="PATRIC" id="fig|1727163.4.peg.3278"/>
<dbReference type="EMBL" id="CP012836">
    <property type="protein sequence ID" value="AMQ57882.1"/>
    <property type="molecule type" value="Genomic_DNA"/>
</dbReference>
<dbReference type="KEGG" id="alm:AO498_15620"/>
<dbReference type="Proteomes" id="UP000073816">
    <property type="component" value="Chromosome"/>
</dbReference>
<sequence length="106" mass="12339">MGYSLIQTQFYLDREEITALYCVNKDKPELQCDGKCELGKRLSQAKDYQENEAEITLEELSLTFLHTKEEIQVTQQKVKIPIIHQGFYSILQNSERGLDFFHPPKG</sequence>
<dbReference type="STRING" id="1727163.AO498_15620"/>
<evidence type="ECO:0000313" key="1">
    <source>
        <dbReference type="EMBL" id="AMQ57882.1"/>
    </source>
</evidence>
<accession>A0A142ERX7</accession>
<protein>
    <submittedName>
        <fullName evidence="1">Uncharacterized protein</fullName>
    </submittedName>
</protein>
<reference evidence="2" key="1">
    <citation type="submission" date="2015-09" db="EMBL/GenBank/DDBJ databases">
        <title>Complete sequence of Algoriphagus sp. M8-2.</title>
        <authorList>
            <person name="Shintani M."/>
        </authorList>
    </citation>
    <scope>NUCLEOTIDE SEQUENCE [LARGE SCALE GENOMIC DNA]</scope>
    <source>
        <strain evidence="2">M8-2</strain>
    </source>
</reference>
<name>A0A142ERX7_9BACT</name>
<dbReference type="AlphaFoldDB" id="A0A142ERX7"/>
<proteinExistence type="predicted"/>
<gene>
    <name evidence="1" type="ORF">AO498_15620</name>
</gene>
<organism evidence="1 2">
    <name type="scientific">Algoriphagus sanaruensis</name>
    <dbReference type="NCBI Taxonomy" id="1727163"/>
    <lineage>
        <taxon>Bacteria</taxon>
        <taxon>Pseudomonadati</taxon>
        <taxon>Bacteroidota</taxon>
        <taxon>Cytophagia</taxon>
        <taxon>Cytophagales</taxon>
        <taxon>Cyclobacteriaceae</taxon>
        <taxon>Algoriphagus</taxon>
    </lineage>
</organism>
<evidence type="ECO:0000313" key="2">
    <source>
        <dbReference type="Proteomes" id="UP000073816"/>
    </source>
</evidence>
<keyword evidence="2" id="KW-1185">Reference proteome</keyword>
<reference evidence="1 2" key="2">
    <citation type="journal article" date="2016" name="Genome Announc.">
        <title>Complete Genome Sequence of Algoriphagus sp. Strain M8-2, Isolated from a Brackish Lake.</title>
        <authorList>
            <person name="Muraguchi Y."/>
            <person name="Kushimoto K."/>
            <person name="Ohtsubo Y."/>
            <person name="Suzuki T."/>
            <person name="Dohra H."/>
            <person name="Kimbara K."/>
            <person name="Shintani M."/>
        </authorList>
    </citation>
    <scope>NUCLEOTIDE SEQUENCE [LARGE SCALE GENOMIC DNA]</scope>
    <source>
        <strain evidence="1 2">M8-2</strain>
    </source>
</reference>